<name>A0A2B4RQX7_STYPI</name>
<proteinExistence type="inferred from homology"/>
<evidence type="ECO:0000313" key="7">
    <source>
        <dbReference type="Proteomes" id="UP000225706"/>
    </source>
</evidence>
<keyword evidence="4" id="KW-0472">Membrane</keyword>
<comment type="similarity">
    <text evidence="1">Belongs to the aerolysin family.</text>
</comment>
<accession>A0A2B4RQX7</accession>
<keyword evidence="4" id="KW-0812">Transmembrane</keyword>
<feature type="region of interest" description="Disordered" evidence="3">
    <location>
        <begin position="1249"/>
        <end position="1288"/>
    </location>
</feature>
<sequence>MSSFIGKTKYPADTKTTTIVNIVVSIEERHKEKQITVVGLAAQCNLEDWSSSFSQSGFTSCSSRDGYYYIKGFERSDDDSLLGLKKTKCCQRDQTFWTVPTQCQMPNWIDRMGSGKGWSLCPPGFFLRGLYRGENHNIGNIEWGKCCKPSHHPYEYNGCYNEDVSNSFNKAGLSECKQEGHFIAGLKTTSGKNQLSNIVQFKCCKMASEILPLTSIKKLKERVMDTTMNYLGQLGGYLGYAWAGGCWAQYTGEDFQRQGDTWESSNRDPCLGEGPKKEVRLKIYYGNFTFAMKDVIFGKSKTQTFSLEDEKFLQSFTRKAINDRDEPYSPEVELEFRVARTLKNVKTTTWDSKFGLEVGLEYQPPSTTGGVGFSAKTNFKYEWGGDEEDSSADEDWHIIKITESKELPKRSFSEWRAIKKPQKVTLPYTAKILPKFSVILEGYMRWGGGYNGDSTNFHSKHRGSGDRVVVKHNFGDAQKAFYEALKEQSEENLLPWQWHAMRQRYPASKELIDILTNEDLYTFTMTGQFEETTEYEVKSTWSASRPINQLREDIGYNMTLQTDENRKPPKLPRIKPPPPKKSEVSVCSDYLEKISAGDLFVLSSPPSLPKERIQLQCLHNFIFLKIDLGDIPNIEPSTLRLRRLSCKPYSVANGSAFFRVPFRGCGTTRGTRGHHISFSNAVENSARSLNESHVGVSQGLKLHVPFTCYYRSKYTITVQEAKGNITRNHSARKQKIEDLFTSDDDMISHVPGGKGLPASNDASKFENRNPTDSKIDKFPATFIRTFVVRRAAKKHKMPSSSQEARKHSSAKGSNKGKDRFVFPSKISTLGTSKPFESFKTEMRPAALQLTTVSSKGKIIPSTPTPYTNSERILNRSGATKTDTEKSAHSGKDKFRPPDTVTGKQRPSGGTTAAPLAPTRPGGTTATPTPNILVTPRTQESEGLRLELPYDHARTGSDEDTKNERVIKKGKNCYSSAEEQPRSGPLATSLAGVLAGILILFLILTVVPRLRRIYNNRWRRRSNPKFGLNIPPNGYLSEELSEEEIIFDRAVLERKNNSSKTGNSKATSWTSPKWMKPDHYSTILSTGTQQEQKIWTLTEKPRSTPLMAVFENTKNPGTEIWTGNKNPDPKLTEAWLSTSSLSESDVSTPAETSRSASLTSVSVFSLTPEFEGRDDEFSLHESISRCSLNEITVSDPLPARPLSTTVPTASSILTIPETTTLPHPSSPQQFISLVLNAASSDKLAHTSSMELDRITSSTESCKPNAILSEPSPSPHPSATQPSSILSLRPASSDELTLTTSMAMDRKSCKIPVAPRNEVVIGINAEEDEGISCPNESNKEIIGKKSAAQVSITMENTVEEASKDMLCVSRVL</sequence>
<feature type="region of interest" description="Disordered" evidence="3">
    <location>
        <begin position="750"/>
        <end position="772"/>
    </location>
</feature>
<dbReference type="EMBL" id="LSMT01000398">
    <property type="protein sequence ID" value="PFX18665.1"/>
    <property type="molecule type" value="Genomic_DNA"/>
</dbReference>
<gene>
    <name evidence="6" type="primary">ahh3</name>
    <name evidence="6" type="ORF">AWC38_SpisGene16938</name>
</gene>
<keyword evidence="4" id="KW-1133">Transmembrane helix</keyword>
<dbReference type="Gene3D" id="2.60.40.3210">
    <property type="entry name" value="Zona pellucida, ZP-N domain"/>
    <property type="match status" value="1"/>
</dbReference>
<evidence type="ECO:0000256" key="3">
    <source>
        <dbReference type="SAM" id="MobiDB-lite"/>
    </source>
</evidence>
<dbReference type="PANTHER" id="PTHR34007">
    <property type="entry name" value="AEROLYSIN-LIKE PROTEIN-RELATED"/>
    <property type="match status" value="1"/>
</dbReference>
<keyword evidence="7" id="KW-1185">Reference proteome</keyword>
<reference evidence="7" key="1">
    <citation type="journal article" date="2017" name="bioRxiv">
        <title>Comparative analysis of the genomes of Stylophora pistillata and Acropora digitifera provides evidence for extensive differences between species of corals.</title>
        <authorList>
            <person name="Voolstra C.R."/>
            <person name="Li Y."/>
            <person name="Liew Y.J."/>
            <person name="Baumgarten S."/>
            <person name="Zoccola D."/>
            <person name="Flot J.-F."/>
            <person name="Tambutte S."/>
            <person name="Allemand D."/>
            <person name="Aranda M."/>
        </authorList>
    </citation>
    <scope>NUCLEOTIDE SEQUENCE [LARGE SCALE GENOMIC DNA]</scope>
</reference>
<feature type="compositionally biased region" description="Low complexity" evidence="3">
    <location>
        <begin position="908"/>
        <end position="929"/>
    </location>
</feature>
<dbReference type="SMART" id="SM00999">
    <property type="entry name" value="Aerolysin"/>
    <property type="match status" value="1"/>
</dbReference>
<feature type="compositionally biased region" description="Basic and acidic residues" evidence="3">
    <location>
        <begin position="763"/>
        <end position="772"/>
    </location>
</feature>
<dbReference type="Gene3D" id="3.30.412.10">
    <property type="entry name" value="Proaerolysin, chain A, domain 2"/>
    <property type="match status" value="2"/>
</dbReference>
<feature type="compositionally biased region" description="Polar residues" evidence="3">
    <location>
        <begin position="1275"/>
        <end position="1284"/>
    </location>
</feature>
<dbReference type="Pfam" id="PF01117">
    <property type="entry name" value="Aerolysin"/>
    <property type="match status" value="1"/>
</dbReference>
<feature type="region of interest" description="Disordered" evidence="3">
    <location>
        <begin position="793"/>
        <end position="825"/>
    </location>
</feature>
<feature type="transmembrane region" description="Helical" evidence="4">
    <location>
        <begin position="989"/>
        <end position="1009"/>
    </location>
</feature>
<dbReference type="InterPro" id="IPR055356">
    <property type="entry name" value="ZP-N"/>
</dbReference>
<feature type="compositionally biased region" description="Basic and acidic residues" evidence="3">
    <location>
        <begin position="881"/>
        <end position="896"/>
    </location>
</feature>
<dbReference type="PANTHER" id="PTHR34007:SF1">
    <property type="entry name" value="AEROLYSIN-LIKE PROTEIN-RELATED"/>
    <property type="match status" value="1"/>
</dbReference>
<dbReference type="Pfam" id="PF23344">
    <property type="entry name" value="ZP-N"/>
    <property type="match status" value="1"/>
</dbReference>
<protein>
    <submittedName>
        <fullName evidence="6">Aerolysin-3</fullName>
    </submittedName>
</protein>
<feature type="compositionally biased region" description="Polar residues" evidence="3">
    <location>
        <begin position="864"/>
        <end position="880"/>
    </location>
</feature>
<organism evidence="6 7">
    <name type="scientific">Stylophora pistillata</name>
    <name type="common">Smooth cauliflower coral</name>
    <dbReference type="NCBI Taxonomy" id="50429"/>
    <lineage>
        <taxon>Eukaryota</taxon>
        <taxon>Metazoa</taxon>
        <taxon>Cnidaria</taxon>
        <taxon>Anthozoa</taxon>
        <taxon>Hexacorallia</taxon>
        <taxon>Scleractinia</taxon>
        <taxon>Astrocoeniina</taxon>
        <taxon>Pocilloporidae</taxon>
        <taxon>Stylophora</taxon>
    </lineage>
</organism>
<evidence type="ECO:0000256" key="4">
    <source>
        <dbReference type="SAM" id="Phobius"/>
    </source>
</evidence>
<evidence type="ECO:0000256" key="1">
    <source>
        <dbReference type="ARBA" id="ARBA00009831"/>
    </source>
</evidence>
<feature type="compositionally biased region" description="Polar residues" evidence="3">
    <location>
        <begin position="1249"/>
        <end position="1260"/>
    </location>
</feature>
<evidence type="ECO:0000259" key="5">
    <source>
        <dbReference type="SMART" id="SM00999"/>
    </source>
</evidence>
<feature type="domain" description="Aerolysin-like C-terminal" evidence="5">
    <location>
        <begin position="214"/>
        <end position="553"/>
    </location>
</feature>
<dbReference type="SUPFAM" id="SSF56973">
    <property type="entry name" value="Aerolisin/ETX pore-forming domain"/>
    <property type="match status" value="1"/>
</dbReference>
<evidence type="ECO:0000256" key="2">
    <source>
        <dbReference type="ARBA" id="ARBA00023157"/>
    </source>
</evidence>
<evidence type="ECO:0000313" key="6">
    <source>
        <dbReference type="EMBL" id="PFX18665.1"/>
    </source>
</evidence>
<feature type="region of interest" description="Disordered" evidence="3">
    <location>
        <begin position="856"/>
        <end position="941"/>
    </location>
</feature>
<dbReference type="InterPro" id="IPR053280">
    <property type="entry name" value="Aerolysin-like_pore-former"/>
</dbReference>
<dbReference type="Proteomes" id="UP000225706">
    <property type="component" value="Unassembled WGS sequence"/>
</dbReference>
<comment type="caution">
    <text evidence="6">The sequence shown here is derived from an EMBL/GenBank/DDBJ whole genome shotgun (WGS) entry which is preliminary data.</text>
</comment>
<keyword evidence="2" id="KW-1015">Disulfide bond</keyword>
<dbReference type="InterPro" id="IPR055267">
    <property type="entry name" value="Aerolysin-like_C"/>
</dbReference>
<feature type="region of interest" description="Disordered" evidence="3">
    <location>
        <begin position="562"/>
        <end position="583"/>
    </location>
</feature>
<dbReference type="OrthoDB" id="5984372at2759"/>